<evidence type="ECO:0000256" key="2">
    <source>
        <dbReference type="SAM" id="SignalP"/>
    </source>
</evidence>
<reference evidence="3" key="2">
    <citation type="submission" date="2020-09" db="EMBL/GenBank/DDBJ databases">
        <authorList>
            <person name="Sun Q."/>
            <person name="Zhou Y."/>
        </authorList>
    </citation>
    <scope>NUCLEOTIDE SEQUENCE</scope>
    <source>
        <strain evidence="3">CGMCC 1.15958</strain>
    </source>
</reference>
<reference evidence="3" key="1">
    <citation type="journal article" date="2014" name="Int. J. Syst. Evol. Microbiol.">
        <title>Complete genome sequence of Corynebacterium casei LMG S-19264T (=DSM 44701T), isolated from a smear-ripened cheese.</title>
        <authorList>
            <consortium name="US DOE Joint Genome Institute (JGI-PGF)"/>
            <person name="Walter F."/>
            <person name="Albersmeier A."/>
            <person name="Kalinowski J."/>
            <person name="Ruckert C."/>
        </authorList>
    </citation>
    <scope>NUCLEOTIDE SEQUENCE</scope>
    <source>
        <strain evidence="3">CGMCC 1.15958</strain>
    </source>
</reference>
<evidence type="ECO:0000313" key="4">
    <source>
        <dbReference type="Proteomes" id="UP000609064"/>
    </source>
</evidence>
<organism evidence="3 4">
    <name type="scientific">Emticicia aquatilis</name>
    <dbReference type="NCBI Taxonomy" id="1537369"/>
    <lineage>
        <taxon>Bacteria</taxon>
        <taxon>Pseudomonadati</taxon>
        <taxon>Bacteroidota</taxon>
        <taxon>Cytophagia</taxon>
        <taxon>Cytophagales</taxon>
        <taxon>Leadbetterellaceae</taxon>
        <taxon>Emticicia</taxon>
    </lineage>
</organism>
<protein>
    <submittedName>
        <fullName evidence="3">Uncharacterized protein</fullName>
    </submittedName>
</protein>
<accession>A0A917DWC7</accession>
<sequence>MKNKIIIFLLFFPFIVSAQTVETQEEKDTKAAATKQFKKDSTELARKKTLTGLANDINGLERTDDAAISKAKLDEISNNLKAFGENKLTPLSGDITISEGKFSTAETKALVDDALNGAIQQFKNSLTASIGDKEVLVYDASHFKGIYQYRIIESELKKISSNYEDLKNEITPPVVEPSSVAAGIALGVSVARAVADLATIFKTETQITVNNETVAESYIISKIVKELNNKKFYYPSLFPINPTDDSELLKKLSEIEASKDKILAGIKKFKKDKKINETNENIDKKNTELAKKNVELLKAKKDSPKDTINIKKEINIINGEIAVLKQSIEAVSKTLSGFEEELKKINTEYDLITESLKQAINKETNVTAMGILLSVEQIYKKLKTDSALTLRISANGIGTTIVKKSQWKTKLSSTGALQIEYLLFEKSGKILDSDAFNKYGEKSFNNNLR</sequence>
<comment type="caution">
    <text evidence="3">The sequence shown here is derived from an EMBL/GenBank/DDBJ whole genome shotgun (WGS) entry which is preliminary data.</text>
</comment>
<feature type="coiled-coil region" evidence="1">
    <location>
        <begin position="275"/>
        <end position="302"/>
    </location>
</feature>
<name>A0A917DWC7_9BACT</name>
<feature type="chain" id="PRO_5036698409" evidence="2">
    <location>
        <begin position="19"/>
        <end position="449"/>
    </location>
</feature>
<dbReference type="Proteomes" id="UP000609064">
    <property type="component" value="Unassembled WGS sequence"/>
</dbReference>
<dbReference type="RefSeq" id="WP_188768966.1">
    <property type="nucleotide sequence ID" value="NZ_BMKK01000010.1"/>
</dbReference>
<evidence type="ECO:0000256" key="1">
    <source>
        <dbReference type="SAM" id="Coils"/>
    </source>
</evidence>
<proteinExistence type="predicted"/>
<keyword evidence="1" id="KW-0175">Coiled coil</keyword>
<gene>
    <name evidence="3" type="ORF">GCM10011514_41250</name>
</gene>
<keyword evidence="2" id="KW-0732">Signal</keyword>
<dbReference type="EMBL" id="BMKK01000010">
    <property type="protein sequence ID" value="GGD72907.1"/>
    <property type="molecule type" value="Genomic_DNA"/>
</dbReference>
<keyword evidence="4" id="KW-1185">Reference proteome</keyword>
<evidence type="ECO:0000313" key="3">
    <source>
        <dbReference type="EMBL" id="GGD72907.1"/>
    </source>
</evidence>
<feature type="signal peptide" evidence="2">
    <location>
        <begin position="1"/>
        <end position="18"/>
    </location>
</feature>
<dbReference type="AlphaFoldDB" id="A0A917DWC7"/>
<feature type="coiled-coil region" evidence="1">
    <location>
        <begin position="328"/>
        <end position="362"/>
    </location>
</feature>